<comment type="caution">
    <text evidence="4">The sequence shown here is derived from an EMBL/GenBank/DDBJ whole genome shotgun (WGS) entry which is preliminary data.</text>
</comment>
<dbReference type="InterPro" id="IPR027417">
    <property type="entry name" value="P-loop_NTPase"/>
</dbReference>
<evidence type="ECO:0000313" key="4">
    <source>
        <dbReference type="EMBL" id="MTH35804.1"/>
    </source>
</evidence>
<dbReference type="Pfam" id="PF00685">
    <property type="entry name" value="Sulfotransfer_1"/>
    <property type="match status" value="1"/>
</dbReference>
<dbReference type="InterPro" id="IPR037359">
    <property type="entry name" value="NST/OST"/>
</dbReference>
<dbReference type="PANTHER" id="PTHR10605">
    <property type="entry name" value="HEPARAN SULFATE SULFOTRANSFERASE"/>
    <property type="match status" value="1"/>
</dbReference>
<dbReference type="GO" id="GO:0008146">
    <property type="term" value="F:sulfotransferase activity"/>
    <property type="evidence" value="ECO:0007669"/>
    <property type="project" value="InterPro"/>
</dbReference>
<protein>
    <submittedName>
        <fullName evidence="4">Sulfotransferase</fullName>
    </submittedName>
</protein>
<dbReference type="Proteomes" id="UP000442533">
    <property type="component" value="Unassembled WGS sequence"/>
</dbReference>
<dbReference type="InterPro" id="IPR000863">
    <property type="entry name" value="Sulfotransferase_dom"/>
</dbReference>
<evidence type="ECO:0000256" key="1">
    <source>
        <dbReference type="ARBA" id="ARBA00022679"/>
    </source>
</evidence>
<keyword evidence="1 4" id="KW-0808">Transferase</keyword>
<keyword evidence="5" id="KW-1185">Reference proteome</keyword>
<gene>
    <name evidence="4" type="ORF">GL279_14450</name>
</gene>
<proteinExistence type="predicted"/>
<sequence>MALCASGDERTSAAVVDFIVIGAMRAGTTMLNDLLAQHPEIAMARMKETDFFIDTKNYRLGTDWYGSQFAPGARLRGEVSPNYSKARDFPDVPRRIHGHCPAVRLVYMLRDPVERALSHYAHGWSMGRITLLPDQLIGGPQYEGMVDASRYARQLAQYHRHFPAEQILILDFESFRADPQPHYDALLRHIGAAPMPVPSARRQNESSELARVPKPLLKLAQGPLRPVLTRVFNPAVRGQLRRLMARGPARTPPEFTQKLRDHLCDDLTEDAATLRAMTGQAFPDWSV</sequence>
<dbReference type="Gene3D" id="3.40.50.300">
    <property type="entry name" value="P-loop containing nucleotide triphosphate hydrolases"/>
    <property type="match status" value="1"/>
</dbReference>
<reference evidence="4 5" key="1">
    <citation type="submission" date="2019-11" db="EMBL/GenBank/DDBJ databases">
        <authorList>
            <person name="Dong K."/>
        </authorList>
    </citation>
    <scope>NUCLEOTIDE SEQUENCE [LARGE SCALE GENOMIC DNA]</scope>
    <source>
        <strain evidence="4 5">JCM 17370</strain>
    </source>
</reference>
<evidence type="ECO:0000256" key="2">
    <source>
        <dbReference type="ARBA" id="ARBA00023180"/>
    </source>
</evidence>
<evidence type="ECO:0000259" key="3">
    <source>
        <dbReference type="Pfam" id="PF00685"/>
    </source>
</evidence>
<dbReference type="AlphaFoldDB" id="A0A844H7T1"/>
<dbReference type="PANTHER" id="PTHR10605:SF56">
    <property type="entry name" value="BIFUNCTIONAL HEPARAN SULFATE N-DEACETYLASE_N-SULFOTRANSFERASE"/>
    <property type="match status" value="1"/>
</dbReference>
<feature type="domain" description="Sulfotransferase" evidence="3">
    <location>
        <begin position="17"/>
        <end position="191"/>
    </location>
</feature>
<dbReference type="SUPFAM" id="SSF52540">
    <property type="entry name" value="P-loop containing nucleoside triphosphate hydrolases"/>
    <property type="match status" value="1"/>
</dbReference>
<keyword evidence="2" id="KW-0325">Glycoprotein</keyword>
<name>A0A844H7T1_9RHOB</name>
<organism evidence="4 5">
    <name type="scientific">Paracoccus limosus</name>
    <dbReference type="NCBI Taxonomy" id="913252"/>
    <lineage>
        <taxon>Bacteria</taxon>
        <taxon>Pseudomonadati</taxon>
        <taxon>Pseudomonadota</taxon>
        <taxon>Alphaproteobacteria</taxon>
        <taxon>Rhodobacterales</taxon>
        <taxon>Paracoccaceae</taxon>
        <taxon>Paracoccus</taxon>
    </lineage>
</organism>
<accession>A0A844H7T1</accession>
<evidence type="ECO:0000313" key="5">
    <source>
        <dbReference type="Proteomes" id="UP000442533"/>
    </source>
</evidence>
<dbReference type="EMBL" id="WMIF01000022">
    <property type="protein sequence ID" value="MTH35804.1"/>
    <property type="molecule type" value="Genomic_DNA"/>
</dbReference>